<dbReference type="EMBL" id="JABBPG010000006">
    <property type="protein sequence ID" value="NOU51796.1"/>
    <property type="molecule type" value="Genomic_DNA"/>
</dbReference>
<dbReference type="GO" id="GO:0005886">
    <property type="term" value="C:plasma membrane"/>
    <property type="evidence" value="ECO:0007669"/>
    <property type="project" value="TreeGrafter"/>
</dbReference>
<protein>
    <submittedName>
        <fullName evidence="2">LPS O-antigen length regulator</fullName>
    </submittedName>
</protein>
<dbReference type="GO" id="GO:0004713">
    <property type="term" value="F:protein tyrosine kinase activity"/>
    <property type="evidence" value="ECO:0007669"/>
    <property type="project" value="TreeGrafter"/>
</dbReference>
<accession>A0A849VEU2</accession>
<feature type="transmembrane region" description="Helical" evidence="1">
    <location>
        <begin position="278"/>
        <end position="301"/>
    </location>
</feature>
<dbReference type="Proteomes" id="UP000586305">
    <property type="component" value="Unassembled WGS sequence"/>
</dbReference>
<feature type="transmembrane region" description="Helical" evidence="1">
    <location>
        <begin position="24"/>
        <end position="42"/>
    </location>
</feature>
<dbReference type="RefSeq" id="WP_171626853.1">
    <property type="nucleotide sequence ID" value="NZ_JABBPG010000006.1"/>
</dbReference>
<sequence>MDSNHSAIEQDISSTFARILKYKWVVIIGTLLSAVLSVFIAINQPNLYTAKSYLVPTNSNEGGGLSKLAGQFGGLASVAGISLGGNDGNDIDAALEFMKSRGFLHTFIEKRALLPEILALELWDQQTNTYIYDLEQYNPETKTWVRKAQPGKSVIPTPWEGYIALTKSIDALYMKKKGLVEIKVTTVSPELSVKILQWLIEDVNEFWRKKDKDEAEEAINYLKDRASETSIAELQTVFYELIAEQTRSKLLSSIGDYHLLKPLSPIILPEEKSGPSRAIICLGITLLGGLFSLVITFVLALSSRAKGQ</sequence>
<dbReference type="InterPro" id="IPR050445">
    <property type="entry name" value="Bact_polysacc_biosynth/exp"/>
</dbReference>
<reference evidence="2 3" key="1">
    <citation type="submission" date="2020-04" db="EMBL/GenBank/DDBJ databases">
        <title>Pseudoalteromonas caenipelagi sp. nov., isolated from a tidal flat.</title>
        <authorList>
            <person name="Park S."/>
            <person name="Yoon J.-H."/>
        </authorList>
    </citation>
    <scope>NUCLEOTIDE SEQUENCE [LARGE SCALE GENOMIC DNA]</scope>
    <source>
        <strain evidence="2 3">JBTF-M23</strain>
    </source>
</reference>
<dbReference type="PANTHER" id="PTHR32309:SF13">
    <property type="entry name" value="FERRIC ENTEROBACTIN TRANSPORT PROTEIN FEPE"/>
    <property type="match status" value="1"/>
</dbReference>
<keyword evidence="1" id="KW-0472">Membrane</keyword>
<name>A0A849VEU2_9GAMM</name>
<evidence type="ECO:0000256" key="1">
    <source>
        <dbReference type="SAM" id="Phobius"/>
    </source>
</evidence>
<dbReference type="PANTHER" id="PTHR32309">
    <property type="entry name" value="TYROSINE-PROTEIN KINASE"/>
    <property type="match status" value="1"/>
</dbReference>
<keyword evidence="1" id="KW-0812">Transmembrane</keyword>
<gene>
    <name evidence="2" type="ORF">HG263_14760</name>
</gene>
<dbReference type="AlphaFoldDB" id="A0A849VEU2"/>
<proteinExistence type="predicted"/>
<evidence type="ECO:0000313" key="2">
    <source>
        <dbReference type="EMBL" id="NOU51796.1"/>
    </source>
</evidence>
<comment type="caution">
    <text evidence="2">The sequence shown here is derived from an EMBL/GenBank/DDBJ whole genome shotgun (WGS) entry which is preliminary data.</text>
</comment>
<keyword evidence="1" id="KW-1133">Transmembrane helix</keyword>
<evidence type="ECO:0000313" key="3">
    <source>
        <dbReference type="Proteomes" id="UP000586305"/>
    </source>
</evidence>
<organism evidence="2 3">
    <name type="scientific">Pseudoalteromonas caenipelagi</name>
    <dbReference type="NCBI Taxonomy" id="2726988"/>
    <lineage>
        <taxon>Bacteria</taxon>
        <taxon>Pseudomonadati</taxon>
        <taxon>Pseudomonadota</taxon>
        <taxon>Gammaproteobacteria</taxon>
        <taxon>Alteromonadales</taxon>
        <taxon>Pseudoalteromonadaceae</taxon>
        <taxon>Pseudoalteromonas</taxon>
    </lineage>
</organism>
<keyword evidence="3" id="KW-1185">Reference proteome</keyword>